<dbReference type="Gene3D" id="3.40.50.2020">
    <property type="match status" value="1"/>
</dbReference>
<evidence type="ECO:0000313" key="4">
    <source>
        <dbReference type="Proteomes" id="UP000076643"/>
    </source>
</evidence>
<comment type="similarity">
    <text evidence="1">Belongs to the ComF/GntX family.</text>
</comment>
<dbReference type="Pfam" id="PF00156">
    <property type="entry name" value="Pribosyltran"/>
    <property type="match status" value="1"/>
</dbReference>
<dbReference type="AlphaFoldDB" id="A0A166UF36"/>
<organism evidence="3 4">
    <name type="scientific">Pseudoalteromonas luteoviolacea DSM 6061</name>
    <dbReference type="NCBI Taxonomy" id="1365250"/>
    <lineage>
        <taxon>Bacteria</taxon>
        <taxon>Pseudomonadati</taxon>
        <taxon>Pseudomonadota</taxon>
        <taxon>Gammaproteobacteria</taxon>
        <taxon>Alteromonadales</taxon>
        <taxon>Pseudoalteromonadaceae</taxon>
        <taxon>Pseudoalteromonas</taxon>
    </lineage>
</organism>
<keyword evidence="4" id="KW-1185">Reference proteome</keyword>
<dbReference type="InterPro" id="IPR051910">
    <property type="entry name" value="ComF/GntX_DNA_util-trans"/>
</dbReference>
<gene>
    <name evidence="3" type="ORF">N475_24840</name>
</gene>
<evidence type="ECO:0000313" key="3">
    <source>
        <dbReference type="EMBL" id="KZN29958.1"/>
    </source>
</evidence>
<feature type="domain" description="Phosphoribosyltransferase" evidence="2">
    <location>
        <begin position="170"/>
        <end position="219"/>
    </location>
</feature>
<evidence type="ECO:0000256" key="1">
    <source>
        <dbReference type="ARBA" id="ARBA00008007"/>
    </source>
</evidence>
<name>A0A166UF36_9GAMM</name>
<dbReference type="InterPro" id="IPR000836">
    <property type="entry name" value="PRTase_dom"/>
</dbReference>
<dbReference type="InterPro" id="IPR029057">
    <property type="entry name" value="PRTase-like"/>
</dbReference>
<dbReference type="SUPFAM" id="SSF53271">
    <property type="entry name" value="PRTase-like"/>
    <property type="match status" value="1"/>
</dbReference>
<sequence>MSLLHSLKKGFFPPQCQLCQTPVDTPGLCQTCQSTLPLLTHDEVNLLTRPDINRMFHLPHCDGLSACAWYQGFMSNWLKQVKYQNSRVATNIIRQIIAEHWQRQQFAEHIEIDACILVPVAKTRLILRGYNQVYQTWMPVLSQHGLPVLDAIGKHSARSQVMMGKQARKQNAMQAYFVKRSLANKRVLLIDDVVTSGATINRIAALCKAAGACQVWVYATCLTEI</sequence>
<proteinExistence type="inferred from homology"/>
<reference evidence="3 4" key="1">
    <citation type="submission" date="2013-07" db="EMBL/GenBank/DDBJ databases">
        <title>Comparative Genomic and Metabolomic Analysis of Twelve Strains of Pseudoalteromonas luteoviolacea.</title>
        <authorList>
            <person name="Vynne N.G."/>
            <person name="Mansson M."/>
            <person name="Gram L."/>
        </authorList>
    </citation>
    <scope>NUCLEOTIDE SEQUENCE [LARGE SCALE GENOMIC DNA]</scope>
    <source>
        <strain evidence="3 4">DSM 6061</strain>
    </source>
</reference>
<comment type="caution">
    <text evidence="3">The sequence shown here is derived from an EMBL/GenBank/DDBJ whole genome shotgun (WGS) entry which is preliminary data.</text>
</comment>
<dbReference type="CDD" id="cd06223">
    <property type="entry name" value="PRTases_typeI"/>
    <property type="match status" value="1"/>
</dbReference>
<dbReference type="PANTHER" id="PTHR47505:SF1">
    <property type="entry name" value="DNA UTILIZATION PROTEIN YHGH"/>
    <property type="match status" value="1"/>
</dbReference>
<dbReference type="Proteomes" id="UP000076643">
    <property type="component" value="Unassembled WGS sequence"/>
</dbReference>
<protein>
    <recommendedName>
        <fullName evidence="2">Phosphoribosyltransferase domain-containing protein</fullName>
    </recommendedName>
</protein>
<accession>A0A166UF36</accession>
<dbReference type="PATRIC" id="fig|1365250.3.peg.4978"/>
<dbReference type="PANTHER" id="PTHR47505">
    <property type="entry name" value="DNA UTILIZATION PROTEIN YHGH"/>
    <property type="match status" value="1"/>
</dbReference>
<evidence type="ECO:0000259" key="2">
    <source>
        <dbReference type="Pfam" id="PF00156"/>
    </source>
</evidence>
<dbReference type="RefSeq" id="WP_063359157.1">
    <property type="nucleotide sequence ID" value="NZ_AQHB01000038.1"/>
</dbReference>
<dbReference type="EMBL" id="AUYB01000151">
    <property type="protein sequence ID" value="KZN29958.1"/>
    <property type="molecule type" value="Genomic_DNA"/>
</dbReference>